<accession>A0A5B7F643</accession>
<evidence type="ECO:0000313" key="1">
    <source>
        <dbReference type="EMBL" id="MPC40689.1"/>
    </source>
</evidence>
<dbReference type="Proteomes" id="UP000324222">
    <property type="component" value="Unassembled WGS sequence"/>
</dbReference>
<comment type="caution">
    <text evidence="1">The sequence shown here is derived from an EMBL/GenBank/DDBJ whole genome shotgun (WGS) entry which is preliminary data.</text>
</comment>
<dbReference type="EMBL" id="VSRR010004778">
    <property type="protein sequence ID" value="MPC40689.1"/>
    <property type="molecule type" value="Genomic_DNA"/>
</dbReference>
<proteinExistence type="predicted"/>
<organism evidence="1 2">
    <name type="scientific">Portunus trituberculatus</name>
    <name type="common">Swimming crab</name>
    <name type="synonym">Neptunus trituberculatus</name>
    <dbReference type="NCBI Taxonomy" id="210409"/>
    <lineage>
        <taxon>Eukaryota</taxon>
        <taxon>Metazoa</taxon>
        <taxon>Ecdysozoa</taxon>
        <taxon>Arthropoda</taxon>
        <taxon>Crustacea</taxon>
        <taxon>Multicrustacea</taxon>
        <taxon>Malacostraca</taxon>
        <taxon>Eumalacostraca</taxon>
        <taxon>Eucarida</taxon>
        <taxon>Decapoda</taxon>
        <taxon>Pleocyemata</taxon>
        <taxon>Brachyura</taxon>
        <taxon>Eubrachyura</taxon>
        <taxon>Portunoidea</taxon>
        <taxon>Portunidae</taxon>
        <taxon>Portuninae</taxon>
        <taxon>Portunus</taxon>
    </lineage>
</organism>
<reference evidence="1 2" key="1">
    <citation type="submission" date="2019-05" db="EMBL/GenBank/DDBJ databases">
        <title>Another draft genome of Portunus trituberculatus and its Hox gene families provides insights of decapod evolution.</title>
        <authorList>
            <person name="Jeong J.-H."/>
            <person name="Song I."/>
            <person name="Kim S."/>
            <person name="Choi T."/>
            <person name="Kim D."/>
            <person name="Ryu S."/>
            <person name="Kim W."/>
        </authorList>
    </citation>
    <scope>NUCLEOTIDE SEQUENCE [LARGE SCALE GENOMIC DNA]</scope>
    <source>
        <tissue evidence="1">Muscle</tissue>
    </source>
</reference>
<protein>
    <submittedName>
        <fullName evidence="1">Uncharacterized protein</fullName>
    </submittedName>
</protein>
<keyword evidence="2" id="KW-1185">Reference proteome</keyword>
<sequence>MHATAPPSPNLSAKKIHQFTITELREDSQSRVSRSL</sequence>
<gene>
    <name evidence="1" type="ORF">E2C01_034254</name>
</gene>
<name>A0A5B7F643_PORTR</name>
<evidence type="ECO:0000313" key="2">
    <source>
        <dbReference type="Proteomes" id="UP000324222"/>
    </source>
</evidence>
<dbReference type="AlphaFoldDB" id="A0A5B7F643"/>